<gene>
    <name evidence="1" type="ORF">ESA94_20890</name>
</gene>
<dbReference type="OrthoDB" id="581894at2"/>
<accession>A0A4V1M6Z3</accession>
<sequence>MRLKYRLTYLFILLLAMHLPAHEFWLEPQQYLFSRTEEVNIRFRVGENFTGDNWMGNRQKVNELKLYYADVADNISDGLCDDEGDSLQFSIHEEGTAMVCFNNSNSFIELDAAKFNAYLEEDGLQNVIDIRKQLNETDSAGREFYQRSVKTIVQVGAVKTNIYKKQTGLPIDIIPLSHPYLLKNGDSLTVQVLFNGNPLSNAKVRTWHKLPTGVTTGSYKSNANGEIRFPVTTSGEWMVSCVRMTHYPKGTEEIHSSTVWQSYWGSLTWGYTGKNNSATASR</sequence>
<evidence type="ECO:0000313" key="2">
    <source>
        <dbReference type="Proteomes" id="UP000290204"/>
    </source>
</evidence>
<evidence type="ECO:0000313" key="1">
    <source>
        <dbReference type="EMBL" id="RXK57510.1"/>
    </source>
</evidence>
<dbReference type="AlphaFoldDB" id="A0A4V1M6Z3"/>
<comment type="caution">
    <text evidence="1">The sequence shown here is derived from an EMBL/GenBank/DDBJ whole genome shotgun (WGS) entry which is preliminary data.</text>
</comment>
<dbReference type="Proteomes" id="UP000290204">
    <property type="component" value="Unassembled WGS sequence"/>
</dbReference>
<name>A0A4V1M6Z3_9BACT</name>
<keyword evidence="2" id="KW-1185">Reference proteome</keyword>
<organism evidence="1 2">
    <name type="scientific">Lacibacter luteus</name>
    <dbReference type="NCBI Taxonomy" id="2508719"/>
    <lineage>
        <taxon>Bacteria</taxon>
        <taxon>Pseudomonadati</taxon>
        <taxon>Bacteroidota</taxon>
        <taxon>Chitinophagia</taxon>
        <taxon>Chitinophagales</taxon>
        <taxon>Chitinophagaceae</taxon>
        <taxon>Lacibacter</taxon>
    </lineage>
</organism>
<dbReference type="Pfam" id="PF10670">
    <property type="entry name" value="DUF4198"/>
    <property type="match status" value="1"/>
</dbReference>
<reference evidence="1 2" key="1">
    <citation type="submission" date="2019-01" db="EMBL/GenBank/DDBJ databases">
        <title>Lacibacter sp. strain TTM-7.</title>
        <authorList>
            <person name="Chen W.-M."/>
        </authorList>
    </citation>
    <scope>NUCLEOTIDE SEQUENCE [LARGE SCALE GENOMIC DNA]</scope>
    <source>
        <strain evidence="1 2">TTM-7</strain>
    </source>
</reference>
<dbReference type="RefSeq" id="WP_129132909.1">
    <property type="nucleotide sequence ID" value="NZ_SDHW01000010.1"/>
</dbReference>
<dbReference type="InterPro" id="IPR019613">
    <property type="entry name" value="DUF4198"/>
</dbReference>
<proteinExistence type="predicted"/>
<dbReference type="EMBL" id="SDHW01000010">
    <property type="protein sequence ID" value="RXK57510.1"/>
    <property type="molecule type" value="Genomic_DNA"/>
</dbReference>
<protein>
    <submittedName>
        <fullName evidence="1">DUF4198 domain-containing protein</fullName>
    </submittedName>
</protein>